<dbReference type="PANTHER" id="PTHR28009:SF1">
    <property type="entry name" value="PHEROMONE ALPHA FACTOR RECEPTOR"/>
    <property type="match status" value="1"/>
</dbReference>
<feature type="transmembrane region" description="Helical" evidence="1">
    <location>
        <begin position="239"/>
        <end position="261"/>
    </location>
</feature>
<reference evidence="2" key="1">
    <citation type="journal article" date="2021" name="Nat. Commun.">
        <title>Genetic determinants of endophytism in the Arabidopsis root mycobiome.</title>
        <authorList>
            <person name="Mesny F."/>
            <person name="Miyauchi S."/>
            <person name="Thiergart T."/>
            <person name="Pickel B."/>
            <person name="Atanasova L."/>
            <person name="Karlsson M."/>
            <person name="Huettel B."/>
            <person name="Barry K.W."/>
            <person name="Haridas S."/>
            <person name="Chen C."/>
            <person name="Bauer D."/>
            <person name="Andreopoulos W."/>
            <person name="Pangilinan J."/>
            <person name="LaButti K."/>
            <person name="Riley R."/>
            <person name="Lipzen A."/>
            <person name="Clum A."/>
            <person name="Drula E."/>
            <person name="Henrissat B."/>
            <person name="Kohler A."/>
            <person name="Grigoriev I.V."/>
            <person name="Martin F.M."/>
            <person name="Hacquard S."/>
        </authorList>
    </citation>
    <scope>NUCLEOTIDE SEQUENCE</scope>
    <source>
        <strain evidence="2">MPI-SDFR-AT-0073</strain>
    </source>
</reference>
<dbReference type="PANTHER" id="PTHR28009">
    <property type="entry name" value="PHEROMONE ALPHA FACTOR RECEPTOR"/>
    <property type="match status" value="1"/>
</dbReference>
<dbReference type="InterPro" id="IPR000366">
    <property type="entry name" value="GPCR_STE2"/>
</dbReference>
<name>A0A9P9A1G8_9PEZI</name>
<feature type="transmembrane region" description="Helical" evidence="1">
    <location>
        <begin position="156"/>
        <end position="176"/>
    </location>
</feature>
<dbReference type="EMBL" id="JAGPXC010000002">
    <property type="protein sequence ID" value="KAH6658323.1"/>
    <property type="molecule type" value="Genomic_DNA"/>
</dbReference>
<dbReference type="OrthoDB" id="5402633at2759"/>
<dbReference type="InterPro" id="IPR027458">
    <property type="entry name" value="STE2_TM1-TM2_sf"/>
</dbReference>
<keyword evidence="1" id="KW-0472">Membrane</keyword>
<keyword evidence="1" id="KW-0812">Transmembrane</keyword>
<sequence length="402" mass="43826">MPSFNPKTQNFTILGPDGKTPITISMVVIDALRTRLANICISYGVQLGLSLMALLAVLLLTSPARMRRSLCLVHASSLVVAVMRLSLLIQYFPGPLSDYYVIWTKDRSAVDQEDFNMNTAGNALNVVQWALIETALIMQSWGLMKTWPNGWRRLTRASAIVLAVVTVLIKSLWIVHYTWALHTVTLPVTMDAVGQAATVLGAASIFYFCGIFAVDLSVHLVTTRSILKRMDRGLTNMEILAIGNGILMVLPSIFAGLDVAANLSGTRILPFDAGSWVMTLVVIGLPLISLIARYRGPTSATPSDRASHRFSIFTNSPFNQMYKARTSQGEETAFDSPSGGSFMASAEPAGKTSMRYGRMGSSRFERIESRGRSEDVELGIQVRRDVSVVVAPGLPSRPPVAL</sequence>
<keyword evidence="1" id="KW-1133">Transmembrane helix</keyword>
<gene>
    <name evidence="2" type="ORF">BKA67DRAFT_656522</name>
</gene>
<dbReference type="RefSeq" id="XP_045962557.1">
    <property type="nucleotide sequence ID" value="XM_046106957.1"/>
</dbReference>
<evidence type="ECO:0000313" key="3">
    <source>
        <dbReference type="Proteomes" id="UP000758603"/>
    </source>
</evidence>
<organism evidence="2 3">
    <name type="scientific">Truncatella angustata</name>
    <dbReference type="NCBI Taxonomy" id="152316"/>
    <lineage>
        <taxon>Eukaryota</taxon>
        <taxon>Fungi</taxon>
        <taxon>Dikarya</taxon>
        <taxon>Ascomycota</taxon>
        <taxon>Pezizomycotina</taxon>
        <taxon>Sordariomycetes</taxon>
        <taxon>Xylariomycetidae</taxon>
        <taxon>Amphisphaeriales</taxon>
        <taxon>Sporocadaceae</taxon>
        <taxon>Truncatella</taxon>
    </lineage>
</organism>
<protein>
    <submittedName>
        <fullName evidence="2">Fungal pheromone mating factor STE2 GPCR-domain-containing protein</fullName>
    </submittedName>
</protein>
<proteinExistence type="predicted"/>
<feature type="transmembrane region" description="Helical" evidence="1">
    <location>
        <begin position="273"/>
        <end position="292"/>
    </location>
</feature>
<dbReference type="Pfam" id="PF02116">
    <property type="entry name" value="STE2"/>
    <property type="match status" value="1"/>
</dbReference>
<accession>A0A9P9A1G8</accession>
<dbReference type="GO" id="GO:0004932">
    <property type="term" value="F:mating-type factor pheromone receptor activity"/>
    <property type="evidence" value="ECO:0007669"/>
    <property type="project" value="InterPro"/>
</dbReference>
<dbReference type="CDD" id="cd14939">
    <property type="entry name" value="7tmD_STE2"/>
    <property type="match status" value="1"/>
</dbReference>
<dbReference type="GO" id="GO:0038038">
    <property type="term" value="C:G protein-coupled receptor homodimeric complex"/>
    <property type="evidence" value="ECO:0007669"/>
    <property type="project" value="TreeGrafter"/>
</dbReference>
<dbReference type="GeneID" id="70135848"/>
<feature type="transmembrane region" description="Helical" evidence="1">
    <location>
        <begin position="72"/>
        <end position="92"/>
    </location>
</feature>
<dbReference type="Gene3D" id="1.10.287.920">
    <property type="entry name" value="Pheromone alpha factor receptor"/>
    <property type="match status" value="1"/>
</dbReference>
<comment type="caution">
    <text evidence="2">The sequence shown here is derived from an EMBL/GenBank/DDBJ whole genome shotgun (WGS) entry which is preliminary data.</text>
</comment>
<feature type="transmembrane region" description="Helical" evidence="1">
    <location>
        <begin position="36"/>
        <end position="60"/>
    </location>
</feature>
<evidence type="ECO:0000313" key="2">
    <source>
        <dbReference type="EMBL" id="KAH6658323.1"/>
    </source>
</evidence>
<evidence type="ECO:0000256" key="1">
    <source>
        <dbReference type="SAM" id="Phobius"/>
    </source>
</evidence>
<dbReference type="PRINTS" id="PR00250">
    <property type="entry name" value="GPCRSTE2"/>
</dbReference>
<feature type="transmembrane region" description="Helical" evidence="1">
    <location>
        <begin position="196"/>
        <end position="218"/>
    </location>
</feature>
<dbReference type="AlphaFoldDB" id="A0A9P9A1G8"/>
<keyword evidence="3" id="KW-1185">Reference proteome</keyword>
<dbReference type="Proteomes" id="UP000758603">
    <property type="component" value="Unassembled WGS sequence"/>
</dbReference>
<dbReference type="GO" id="GO:0000750">
    <property type="term" value="P:pheromone-dependent signal transduction involved in conjugation with cellular fusion"/>
    <property type="evidence" value="ECO:0007669"/>
    <property type="project" value="TreeGrafter"/>
</dbReference>